<organism evidence="6 7">
    <name type="scientific">Macrostomum lignano</name>
    <dbReference type="NCBI Taxonomy" id="282301"/>
    <lineage>
        <taxon>Eukaryota</taxon>
        <taxon>Metazoa</taxon>
        <taxon>Spiralia</taxon>
        <taxon>Lophotrochozoa</taxon>
        <taxon>Platyhelminthes</taxon>
        <taxon>Rhabditophora</taxon>
        <taxon>Macrostomorpha</taxon>
        <taxon>Macrostomida</taxon>
        <taxon>Macrostomidae</taxon>
        <taxon>Macrostomum</taxon>
    </lineage>
</organism>
<name>A0A1I8GBP2_9PLAT</name>
<proteinExistence type="predicted"/>
<feature type="domain" description="Laminin G" evidence="4">
    <location>
        <begin position="998"/>
        <end position="1192"/>
    </location>
</feature>
<dbReference type="Proteomes" id="UP000095280">
    <property type="component" value="Unplaced"/>
</dbReference>
<dbReference type="PANTHER" id="PTHR15036">
    <property type="entry name" value="PIKACHURIN-LIKE PROTEIN"/>
    <property type="match status" value="1"/>
</dbReference>
<feature type="domain" description="EGF-like" evidence="5">
    <location>
        <begin position="1917"/>
        <end position="1956"/>
    </location>
</feature>
<keyword evidence="2" id="KW-0245">EGF-like domain</keyword>
<evidence type="ECO:0000256" key="1">
    <source>
        <dbReference type="ARBA" id="ARBA00023157"/>
    </source>
</evidence>
<dbReference type="SMART" id="SM00181">
    <property type="entry name" value="EGF"/>
    <property type="match status" value="3"/>
</dbReference>
<dbReference type="Pfam" id="PF00054">
    <property type="entry name" value="Laminin_G_1"/>
    <property type="match status" value="2"/>
</dbReference>
<protein>
    <submittedName>
        <fullName evidence="7">EGF-like domain-containing protein</fullName>
    </submittedName>
</protein>
<feature type="transmembrane region" description="Helical" evidence="3">
    <location>
        <begin position="152"/>
        <end position="171"/>
    </location>
</feature>
<keyword evidence="3" id="KW-1133">Transmembrane helix</keyword>
<dbReference type="Gene3D" id="2.10.25.10">
    <property type="entry name" value="Laminin"/>
    <property type="match status" value="2"/>
</dbReference>
<dbReference type="PANTHER" id="PTHR15036:SF85">
    <property type="entry name" value="SP2353, ISOFORM A"/>
    <property type="match status" value="1"/>
</dbReference>
<dbReference type="CDD" id="cd00110">
    <property type="entry name" value="LamG"/>
    <property type="match status" value="2"/>
</dbReference>
<dbReference type="CDD" id="cd00054">
    <property type="entry name" value="EGF_CA"/>
    <property type="match status" value="1"/>
</dbReference>
<dbReference type="InterPro" id="IPR001791">
    <property type="entry name" value="Laminin_G"/>
</dbReference>
<evidence type="ECO:0000313" key="7">
    <source>
        <dbReference type="WBParaSite" id="maker-uti_cns_0001403-snap-gene-0.7-mRNA-1"/>
    </source>
</evidence>
<dbReference type="InterPro" id="IPR013320">
    <property type="entry name" value="ConA-like_dom_sf"/>
</dbReference>
<sequence length="1985" mass="218412">MFTERRSMASRRSAKPDESSRALIASLLVGLSSHHPIHSGVPAVLGGHQSARGGSQSVGDLSLLNLVLQSGLLQPFGQRLKVLHHGLASLLDLGGLFANLQAVLGGILELLALELGQGLDGVLVDRLQQSARDTCSLSLFEDQNISSLDSRVLLAASSVMPTLIGSSLALVKDLKNWLYSLSVISAGFLVQMGLFSFTRRQSHTVFSTFFGSAFSFSSSTVASSSFFSFFSSDFSAASSTVSIGKLMNCEYFTMRSRRLLGSSQSRPSSFMCRMISVPRFSVLPLQSGLEGELLGLFAKLFNLSSVETIELDGLLLAFDHAVVSFGANFVATSWLHHFAGIVRLLRRLGGGTSEDRMPAGEIQATFSQSRNLLLLLLQLLGVISLATDSRSASVGLRRSRRHQSMTTKLRASRNASQIADSRQLLLPLNGDSIIISSGSIHTVFINGIVNQAAKLHPAGNSLGQFVRVMVPAAQTAHRHARKSLFNANLSTIAFVVVNNDLGIAGSGQQGDQMTHASVGIDVFRYNKLRSSWRLFKPEFLARSDTNFGSGPARNFWFPEHDRRFLIPGLRLPPSSSRTSPPVDSSEHQSIEPIRSLWITWSPAVEFLIGWLPHRLDRHRKNPLHKSPLYLHGQCDLVPAVSLIIGYDFEIDSKKTLVGRELMSDVYVLRRTLSEDDGFVVARRRSSRYPEITLAALAFADDICTGICEEGARVGLEVNARKTEVLHVGISDPPALTLPNGDEISSCSDFRYLGLLVVSPDDIVTDRPRNSPVPELLESGFFELPWSRYSITVSNLCRSRNLATMQALDATFRALLRFALDLRYPERLSNRALAARSGVPPVSSILRARRQRPLGHVLRGAGEMSPFAGVVLNPPCDPYRCGHARTETLLKTFANSMQRQPDLTLDFDVQVVDQPIKQRQPQQPATTRLLSRSTRQAIDGDLNGGLVRSAEIQRRCEQAGLNCSNGGHCDAFFPSTPSSLACMCPIGFTGARCESQGNFRYPEFHGNGYLVFPLDHFELNSLTLSLDLLPKLHNGIVLYSAGRGTFSDQFLSLVLKEQRLQFRYNNGDGMSTVSSNDVLDMNTWHRVTVHRSSRVAWIQVNETSRRTVTVPASAAGGLFDVFNDRGSKFYLDSRLYVAGFPRTLSTGLISSQTESDAGFVGCIANITLNRNSWDLRRKEFHGHALFGLNIYEVYQKLLRVVLLKVLRVLLLKVLRVVLLKVLRVVLLKVLRVILLKVLRVVLLKVLRVILLKVLRVVLLKVLRVVLLKVLRVILLKVLRVVLLKVLRVILLKVLRVVLLKVLRVVLQKALRCAQLIIKSRSFQDDCALATCNRHRCLNNGKCKPTRPPVEYMCLCSNATGRYSPITVPHFDGTAFLKLRGGLKRTSKSRTDLTIAFRTESPTGLLLYAGYSKDTRGDFLAAGLINGRVFAAFDLGSGPVVIRSRHRVQLHRWCLLKLRRVGRQGTLRVSGQSQPVQGYSPGELVQLTIKLDTFVGGHKNYDDVSAYLPVKENFKGCVQSKQKGVSLGAAPTPRRQKSSREWRLRFSSAQNPERMHVDHGYGPEWATDNSSDIISVASLDYAAGDVSRQELVHHEIPEQRGEHSTLGSALSNRSSGVLFRLAIRCSRREAFFKRVSSLFHQGEYFFLLTIGGAFLIVAALSSSTSLLQRASMLGISSQPSRSSAGSLLIRDSREEEDLVAFRQQGGLTSHGVRLLDEVDVNTGAIEGVGEAAGGCDRVVQINLHDVQVRITVLRGVVFALHVALPISGEAHVEGLPVAVLGRHLLVGPEAVRRQLGVLGDKTTTDLLDRPVPGIEGPIPLTWRRRTGLLNDQLRELCRGGTPVDAGQMVVIPEEVVNEGYSTFHLGVTQRPAGRTDADFMEGLSSHLGIGAGCPPALRALRVLGGRQTGHEPAPVQESHLLGRERRLRTGGECVPDEGGDGIGYTCMCRLGFSGDRCQIHRDKRHISAPRFRGRGYLLYKSPALMNR</sequence>
<feature type="transmembrane region" description="Helical" evidence="3">
    <location>
        <begin position="177"/>
        <end position="197"/>
    </location>
</feature>
<evidence type="ECO:0000259" key="4">
    <source>
        <dbReference type="PROSITE" id="PS50025"/>
    </source>
</evidence>
<feature type="transmembrane region" description="Helical" evidence="3">
    <location>
        <begin position="209"/>
        <end position="230"/>
    </location>
</feature>
<keyword evidence="3" id="KW-0812">Transmembrane</keyword>
<dbReference type="PROSITE" id="PS01186">
    <property type="entry name" value="EGF_2"/>
    <property type="match status" value="2"/>
</dbReference>
<evidence type="ECO:0000313" key="6">
    <source>
        <dbReference type="Proteomes" id="UP000095280"/>
    </source>
</evidence>
<dbReference type="InterPro" id="IPR000742">
    <property type="entry name" value="EGF"/>
</dbReference>
<dbReference type="PROSITE" id="PS00022">
    <property type="entry name" value="EGF_1"/>
    <property type="match status" value="2"/>
</dbReference>
<keyword evidence="3" id="KW-0472">Membrane</keyword>
<accession>A0A1I8GBP2</accession>
<dbReference type="Gene3D" id="2.60.120.200">
    <property type="match status" value="2"/>
</dbReference>
<reference evidence="7" key="1">
    <citation type="submission" date="2016-11" db="UniProtKB">
        <authorList>
            <consortium name="WormBaseParasite"/>
        </authorList>
    </citation>
    <scope>IDENTIFICATION</scope>
</reference>
<evidence type="ECO:0000256" key="2">
    <source>
        <dbReference type="PROSITE-ProRule" id="PRU00076"/>
    </source>
</evidence>
<evidence type="ECO:0000256" key="3">
    <source>
        <dbReference type="SAM" id="Phobius"/>
    </source>
</evidence>
<keyword evidence="1 2" id="KW-1015">Disulfide bond</keyword>
<dbReference type="PROSITE" id="PS50025">
    <property type="entry name" value="LAM_G_DOMAIN"/>
    <property type="match status" value="2"/>
</dbReference>
<feature type="disulfide bond" evidence="2">
    <location>
        <begin position="1946"/>
        <end position="1955"/>
    </location>
</feature>
<dbReference type="InterPro" id="IPR050372">
    <property type="entry name" value="Neurexin-related_CASP"/>
</dbReference>
<comment type="caution">
    <text evidence="2">Lacks conserved residue(s) required for the propagation of feature annotation.</text>
</comment>
<feature type="disulfide bond" evidence="2">
    <location>
        <begin position="983"/>
        <end position="992"/>
    </location>
</feature>
<dbReference type="PROSITE" id="PS50026">
    <property type="entry name" value="EGF_3"/>
    <property type="match status" value="2"/>
</dbReference>
<feature type="domain" description="Laminin G" evidence="4">
    <location>
        <begin position="1364"/>
        <end position="1546"/>
    </location>
</feature>
<dbReference type="GO" id="GO:0016020">
    <property type="term" value="C:membrane"/>
    <property type="evidence" value="ECO:0007669"/>
    <property type="project" value="UniProtKB-SubCell"/>
</dbReference>
<evidence type="ECO:0000259" key="5">
    <source>
        <dbReference type="PROSITE" id="PS50026"/>
    </source>
</evidence>
<feature type="domain" description="EGF-like" evidence="5">
    <location>
        <begin position="951"/>
        <end position="993"/>
    </location>
</feature>
<dbReference type="SUPFAM" id="SSF49899">
    <property type="entry name" value="Concanavalin A-like lectins/glucanases"/>
    <property type="match status" value="2"/>
</dbReference>
<dbReference type="SMART" id="SM00282">
    <property type="entry name" value="LamG"/>
    <property type="match status" value="2"/>
</dbReference>
<dbReference type="WBParaSite" id="maker-uti_cns_0001403-snap-gene-0.7-mRNA-1">
    <property type="protein sequence ID" value="maker-uti_cns_0001403-snap-gene-0.7-mRNA-1"/>
    <property type="gene ID" value="maker-uti_cns_0001403-snap-gene-0.7"/>
</dbReference>
<keyword evidence="6" id="KW-1185">Reference proteome</keyword>